<organism evidence="2 3">
    <name type="scientific">Streptomyces chisholmiae</name>
    <dbReference type="NCBI Taxonomy" id="3075540"/>
    <lineage>
        <taxon>Bacteria</taxon>
        <taxon>Bacillati</taxon>
        <taxon>Actinomycetota</taxon>
        <taxon>Actinomycetes</taxon>
        <taxon>Kitasatosporales</taxon>
        <taxon>Streptomycetaceae</taxon>
        <taxon>Streptomyces</taxon>
    </lineage>
</organism>
<dbReference type="RefSeq" id="WP_311669324.1">
    <property type="nucleotide sequence ID" value="NZ_JAVREO010000015.1"/>
</dbReference>
<comment type="caution">
    <text evidence="2">The sequence shown here is derived from an EMBL/GenBank/DDBJ whole genome shotgun (WGS) entry which is preliminary data.</text>
</comment>
<keyword evidence="3" id="KW-1185">Reference proteome</keyword>
<proteinExistence type="predicted"/>
<gene>
    <name evidence="2" type="ORF">RM844_23405</name>
</gene>
<reference evidence="3" key="1">
    <citation type="submission" date="2023-07" db="EMBL/GenBank/DDBJ databases">
        <title>30 novel species of actinomycetes from the DSMZ collection.</title>
        <authorList>
            <person name="Nouioui I."/>
        </authorList>
    </citation>
    <scope>NUCLEOTIDE SEQUENCE [LARGE SCALE GENOMIC DNA]</scope>
    <source>
        <strain evidence="3">DSM 44915</strain>
    </source>
</reference>
<evidence type="ECO:0000313" key="3">
    <source>
        <dbReference type="Proteomes" id="UP001183410"/>
    </source>
</evidence>
<evidence type="ECO:0000313" key="2">
    <source>
        <dbReference type="EMBL" id="MDT0269236.1"/>
    </source>
</evidence>
<dbReference type="Proteomes" id="UP001183410">
    <property type="component" value="Unassembled WGS sequence"/>
</dbReference>
<evidence type="ECO:0000256" key="1">
    <source>
        <dbReference type="SAM" id="MobiDB-lite"/>
    </source>
</evidence>
<accession>A0ABU2JW62</accession>
<feature type="region of interest" description="Disordered" evidence="1">
    <location>
        <begin position="1"/>
        <end position="37"/>
    </location>
</feature>
<sequence>MAESGTATAPGAPATPNRRETHELSLTTQGPLYPPSEVMDGNGDFVVVGMIPRATPDGRAVPEWGAAVVSPDSPVPEFGRLAPYTVVRELDTDPEGADRDVPLYTLPLPLPCNNYPMVFAPEQLPDADQVKRPSHAFHEVPIPDLRPEDGPKVVEPVTFGQWMRGAGTLDVGVTADGHAGTFDFVFSRLVPHSVYTVMSLRAHDLDPAGPTRPGPLGVPNVFVTDATGAGSYHATMPNPFPDPELPGANRIINVVVLWMSYQRSYGGAIGEFGLGGDIHAHLKLRGPAFQELRTTQAPPA</sequence>
<dbReference type="EMBL" id="JAVREO010000015">
    <property type="protein sequence ID" value="MDT0269236.1"/>
    <property type="molecule type" value="Genomic_DNA"/>
</dbReference>
<feature type="compositionally biased region" description="Low complexity" evidence="1">
    <location>
        <begin position="1"/>
        <end position="16"/>
    </location>
</feature>
<name>A0ABU2JW62_9ACTN</name>
<protein>
    <submittedName>
        <fullName evidence="2">Uncharacterized protein</fullName>
    </submittedName>
</protein>